<proteinExistence type="predicted"/>
<dbReference type="EMBL" id="JACNJN010000097">
    <property type="protein sequence ID" value="MBC8335236.1"/>
    <property type="molecule type" value="Genomic_DNA"/>
</dbReference>
<organism evidence="1 2">
    <name type="scientific">Candidatus Desulfolinea nitratireducens</name>
    <dbReference type="NCBI Taxonomy" id="2841698"/>
    <lineage>
        <taxon>Bacteria</taxon>
        <taxon>Bacillati</taxon>
        <taxon>Chloroflexota</taxon>
        <taxon>Anaerolineae</taxon>
        <taxon>Anaerolineales</taxon>
        <taxon>Anaerolineales incertae sedis</taxon>
        <taxon>Candidatus Desulfolinea</taxon>
    </lineage>
</organism>
<dbReference type="InterPro" id="IPR029063">
    <property type="entry name" value="SAM-dependent_MTases_sf"/>
</dbReference>
<dbReference type="Proteomes" id="UP000614469">
    <property type="component" value="Unassembled WGS sequence"/>
</dbReference>
<evidence type="ECO:0008006" key="3">
    <source>
        <dbReference type="Google" id="ProtNLM"/>
    </source>
</evidence>
<dbReference type="AlphaFoldDB" id="A0A8J6NLJ1"/>
<evidence type="ECO:0000313" key="2">
    <source>
        <dbReference type="Proteomes" id="UP000614469"/>
    </source>
</evidence>
<evidence type="ECO:0000313" key="1">
    <source>
        <dbReference type="EMBL" id="MBC8335236.1"/>
    </source>
</evidence>
<protein>
    <recommendedName>
        <fullName evidence="3">Class I SAM-dependent methyltransferase</fullName>
    </recommendedName>
</protein>
<gene>
    <name evidence="1" type="ORF">H8E29_08230</name>
</gene>
<reference evidence="1 2" key="1">
    <citation type="submission" date="2020-08" db="EMBL/GenBank/DDBJ databases">
        <title>Bridging the membrane lipid divide: bacteria of the FCB group superphylum have the potential to synthesize archaeal ether lipids.</title>
        <authorList>
            <person name="Villanueva L."/>
            <person name="Von Meijenfeldt F.A.B."/>
            <person name="Westbye A.B."/>
            <person name="Yadav S."/>
            <person name="Hopmans E.C."/>
            <person name="Dutilh B.E."/>
            <person name="Sinninghe Damste J.S."/>
        </authorList>
    </citation>
    <scope>NUCLEOTIDE SEQUENCE [LARGE SCALE GENOMIC DNA]</scope>
    <source>
        <strain evidence="1">NIOZ-UU36</strain>
    </source>
</reference>
<dbReference type="Gene3D" id="3.40.50.150">
    <property type="entry name" value="Vaccinia Virus protein VP39"/>
    <property type="match status" value="1"/>
</dbReference>
<sequence>MNLKYLIPRLARHFLPEKIVRFLLLRGWIIHPGIETQNPEDAAERYRLELEDEGVYLKGKTILIFGYGGRFALGISLLRLGAAHVILSDKFAPPDDTYNLSLLPLNEKYLKAGQGHVTLRPEWITLNENDIRSVAKRSEIPQVDIVLSSSVYEHLAEVDEITQSLAALTKPEGIQLHYVDLRDHFFKYPFEMLCYSKKVWYGWLNPSSNHNRFRVWDYRKVFERYFNNVNLVVTERNQTAFEAALPRILPEFLSGNLSEDSVTIIKVIARQPRQ</sequence>
<dbReference type="SUPFAM" id="SSF53335">
    <property type="entry name" value="S-adenosyl-L-methionine-dependent methyltransferases"/>
    <property type="match status" value="1"/>
</dbReference>
<name>A0A8J6NLJ1_9CHLR</name>
<accession>A0A8J6NLJ1</accession>
<comment type="caution">
    <text evidence="1">The sequence shown here is derived from an EMBL/GenBank/DDBJ whole genome shotgun (WGS) entry which is preliminary data.</text>
</comment>